<accession>A0AAD6H2D6</accession>
<dbReference type="Pfam" id="PF08240">
    <property type="entry name" value="ADH_N"/>
    <property type="match status" value="1"/>
</dbReference>
<dbReference type="EMBL" id="JAQJAC010000001">
    <property type="protein sequence ID" value="KAJ5599160.1"/>
    <property type="molecule type" value="Genomic_DNA"/>
</dbReference>
<proteinExistence type="inferred from homology"/>
<dbReference type="Gene3D" id="3.90.180.10">
    <property type="entry name" value="Medium-chain alcohol dehydrogenases, catalytic domain"/>
    <property type="match status" value="1"/>
</dbReference>
<evidence type="ECO:0000313" key="5">
    <source>
        <dbReference type="Proteomes" id="UP001216150"/>
    </source>
</evidence>
<feature type="domain" description="Alcohol dehydrogenase-like N-terminal" evidence="3">
    <location>
        <begin position="31"/>
        <end position="124"/>
    </location>
</feature>
<evidence type="ECO:0000256" key="1">
    <source>
        <dbReference type="ARBA" id="ARBA00008072"/>
    </source>
</evidence>
<name>A0AAD6H2D6_9EURO</name>
<evidence type="ECO:0000259" key="3">
    <source>
        <dbReference type="Pfam" id="PF08240"/>
    </source>
</evidence>
<dbReference type="SUPFAM" id="SSF50129">
    <property type="entry name" value="GroES-like"/>
    <property type="match status" value="1"/>
</dbReference>
<evidence type="ECO:0000313" key="4">
    <source>
        <dbReference type="EMBL" id="KAJ5599160.1"/>
    </source>
</evidence>
<comment type="caution">
    <text evidence="4">The sequence shown here is derived from an EMBL/GenBank/DDBJ whole genome shotgun (WGS) entry which is preliminary data.</text>
</comment>
<dbReference type="AlphaFoldDB" id="A0AAD6H2D6"/>
<gene>
    <name evidence="4" type="ORF">N7450_000227</name>
</gene>
<organism evidence="4 5">
    <name type="scientific">Penicillium hetheringtonii</name>
    <dbReference type="NCBI Taxonomy" id="911720"/>
    <lineage>
        <taxon>Eukaryota</taxon>
        <taxon>Fungi</taxon>
        <taxon>Dikarya</taxon>
        <taxon>Ascomycota</taxon>
        <taxon>Pezizomycotina</taxon>
        <taxon>Eurotiomycetes</taxon>
        <taxon>Eurotiomycetidae</taxon>
        <taxon>Eurotiales</taxon>
        <taxon>Aspergillaceae</taxon>
        <taxon>Penicillium</taxon>
    </lineage>
</organism>
<reference evidence="4 5" key="1">
    <citation type="journal article" date="2023" name="IMA Fungus">
        <title>Comparative genomic study of the Penicillium genus elucidates a diverse pangenome and 15 lateral gene transfer events.</title>
        <authorList>
            <person name="Petersen C."/>
            <person name="Sorensen T."/>
            <person name="Nielsen M.R."/>
            <person name="Sondergaard T.E."/>
            <person name="Sorensen J.L."/>
            <person name="Fitzpatrick D.A."/>
            <person name="Frisvad J.C."/>
            <person name="Nielsen K.L."/>
        </authorList>
    </citation>
    <scope>NUCLEOTIDE SEQUENCE [LARGE SCALE GENOMIC DNA]</scope>
    <source>
        <strain evidence="4 5">IBT 29057</strain>
    </source>
</reference>
<sequence>MAATSDMMKAVGFRPSSQTLAVEYVTVPKPGPKQILVKVQTVALNSVDGMNVDHPIALQDMRVVGTDFAGVVERIGEDLESLEDPRVKIGARVAGLVQGANSANDRPGAYAEYVVADYDLTWKVGVQDMNGNATERISWP</sequence>
<dbReference type="InterPro" id="IPR013154">
    <property type="entry name" value="ADH-like_N"/>
</dbReference>
<keyword evidence="2" id="KW-0560">Oxidoreductase</keyword>
<dbReference type="PANTHER" id="PTHR45348:SF7">
    <property type="entry name" value="ZINC BINDING OXIDOREDUCTASE, PUTATIVE-RELATED"/>
    <property type="match status" value="1"/>
</dbReference>
<dbReference type="GO" id="GO:0016651">
    <property type="term" value="F:oxidoreductase activity, acting on NAD(P)H"/>
    <property type="evidence" value="ECO:0007669"/>
    <property type="project" value="InterPro"/>
</dbReference>
<comment type="similarity">
    <text evidence="1">Belongs to the zinc-containing alcohol dehydrogenase family.</text>
</comment>
<dbReference type="InterPro" id="IPR011032">
    <property type="entry name" value="GroES-like_sf"/>
</dbReference>
<dbReference type="InterPro" id="IPR047122">
    <property type="entry name" value="Trans-enoyl_RdTase-like"/>
</dbReference>
<dbReference type="Proteomes" id="UP001216150">
    <property type="component" value="Unassembled WGS sequence"/>
</dbReference>
<protein>
    <recommendedName>
        <fullName evidence="3">Alcohol dehydrogenase-like N-terminal domain-containing protein</fullName>
    </recommendedName>
</protein>
<keyword evidence="5" id="KW-1185">Reference proteome</keyword>
<dbReference type="PANTHER" id="PTHR45348">
    <property type="entry name" value="HYPOTHETICAL OXIDOREDUCTASE (EUROFUNG)"/>
    <property type="match status" value="1"/>
</dbReference>
<evidence type="ECO:0000256" key="2">
    <source>
        <dbReference type="ARBA" id="ARBA00023002"/>
    </source>
</evidence>